<dbReference type="AlphaFoldDB" id="A0A494XZ69"/>
<protein>
    <submittedName>
        <fullName evidence="3">Helix-turn-helix domain-containing protein</fullName>
    </submittedName>
</protein>
<reference evidence="3 4" key="1">
    <citation type="submission" date="2018-10" db="EMBL/GenBank/DDBJ databases">
        <title>Robbsia sp. DHC34, isolated from soil.</title>
        <authorList>
            <person name="Gao Z.-H."/>
            <person name="Qiu L.-H."/>
        </authorList>
    </citation>
    <scope>NUCLEOTIDE SEQUENCE [LARGE SCALE GENOMIC DNA]</scope>
    <source>
        <strain evidence="3 4">DHC34</strain>
    </source>
</reference>
<dbReference type="EMBL" id="RBZU01000004">
    <property type="protein sequence ID" value="RKP55812.1"/>
    <property type="molecule type" value="Genomic_DNA"/>
</dbReference>
<gene>
    <name evidence="3" type="ORF">D7S86_11390</name>
</gene>
<feature type="compositionally biased region" description="Basic and acidic residues" evidence="1">
    <location>
        <begin position="93"/>
        <end position="102"/>
    </location>
</feature>
<proteinExistence type="predicted"/>
<dbReference type="OrthoDB" id="8817527at2"/>
<feature type="region of interest" description="Disordered" evidence="1">
    <location>
        <begin position="74"/>
        <end position="102"/>
    </location>
</feature>
<name>A0A494XZ69_9BURK</name>
<dbReference type="InterPro" id="IPR001387">
    <property type="entry name" value="Cro/C1-type_HTH"/>
</dbReference>
<dbReference type="SMART" id="SM00530">
    <property type="entry name" value="HTH_XRE"/>
    <property type="match status" value="1"/>
</dbReference>
<evidence type="ECO:0000313" key="4">
    <source>
        <dbReference type="Proteomes" id="UP000270342"/>
    </source>
</evidence>
<evidence type="ECO:0000256" key="1">
    <source>
        <dbReference type="SAM" id="MobiDB-lite"/>
    </source>
</evidence>
<dbReference type="Proteomes" id="UP000270342">
    <property type="component" value="Unassembled WGS sequence"/>
</dbReference>
<dbReference type="RefSeq" id="WP_121086479.1">
    <property type="nucleotide sequence ID" value="NZ_RBZU01000004.1"/>
</dbReference>
<dbReference type="PROSITE" id="PS50943">
    <property type="entry name" value="HTH_CROC1"/>
    <property type="match status" value="1"/>
</dbReference>
<organism evidence="3 4">
    <name type="scientific">Pararobbsia silviterrae</name>
    <dbReference type="NCBI Taxonomy" id="1792498"/>
    <lineage>
        <taxon>Bacteria</taxon>
        <taxon>Pseudomonadati</taxon>
        <taxon>Pseudomonadota</taxon>
        <taxon>Betaproteobacteria</taxon>
        <taxon>Burkholderiales</taxon>
        <taxon>Burkholderiaceae</taxon>
        <taxon>Pararobbsia</taxon>
    </lineage>
</organism>
<evidence type="ECO:0000259" key="2">
    <source>
        <dbReference type="PROSITE" id="PS50943"/>
    </source>
</evidence>
<dbReference type="SUPFAM" id="SSF47413">
    <property type="entry name" value="lambda repressor-like DNA-binding domains"/>
    <property type="match status" value="1"/>
</dbReference>
<keyword evidence="4" id="KW-1185">Reference proteome</keyword>
<dbReference type="Pfam" id="PF13560">
    <property type="entry name" value="HTH_31"/>
    <property type="match status" value="1"/>
</dbReference>
<feature type="domain" description="HTH cro/C1-type" evidence="2">
    <location>
        <begin position="11"/>
        <end position="65"/>
    </location>
</feature>
<dbReference type="CDD" id="cd00093">
    <property type="entry name" value="HTH_XRE"/>
    <property type="match status" value="1"/>
</dbReference>
<dbReference type="GO" id="GO:0003677">
    <property type="term" value="F:DNA binding"/>
    <property type="evidence" value="ECO:0007669"/>
    <property type="project" value="InterPro"/>
</dbReference>
<dbReference type="Gene3D" id="1.10.260.40">
    <property type="entry name" value="lambda repressor-like DNA-binding domains"/>
    <property type="match status" value="1"/>
</dbReference>
<sequence length="102" mass="11085">MRTLTDIAAYLRSRLTDARLTQAQLGAASGVSRRTLTHVLGGRIDYKLTTLLAILDRLGLELAIVPKPAATGVERDLEPTEPAVKSRVQAALEHTRSHRDAS</sequence>
<accession>A0A494XZ69</accession>
<comment type="caution">
    <text evidence="3">The sequence shown here is derived from an EMBL/GenBank/DDBJ whole genome shotgun (WGS) entry which is preliminary data.</text>
</comment>
<evidence type="ECO:0000313" key="3">
    <source>
        <dbReference type="EMBL" id="RKP55812.1"/>
    </source>
</evidence>
<dbReference type="InterPro" id="IPR010982">
    <property type="entry name" value="Lambda_DNA-bd_dom_sf"/>
</dbReference>